<evidence type="ECO:0000256" key="1">
    <source>
        <dbReference type="SAM" id="MobiDB-lite"/>
    </source>
</evidence>
<reference evidence="2" key="3">
    <citation type="submission" date="2025-09" db="UniProtKB">
        <authorList>
            <consortium name="Ensembl"/>
        </authorList>
    </citation>
    <scope>IDENTIFICATION</scope>
</reference>
<feature type="region of interest" description="Disordered" evidence="1">
    <location>
        <begin position="174"/>
        <end position="224"/>
    </location>
</feature>
<feature type="region of interest" description="Disordered" evidence="1">
    <location>
        <begin position="246"/>
        <end position="277"/>
    </location>
</feature>
<name>H2ZE40_CIOSA</name>
<dbReference type="OMA" id="DVTETRM"/>
<feature type="compositionally biased region" description="Polar residues" evidence="1">
    <location>
        <begin position="1"/>
        <end position="13"/>
    </location>
</feature>
<evidence type="ECO:0000313" key="2">
    <source>
        <dbReference type="Ensembl" id="ENSCSAVP00000015856.1"/>
    </source>
</evidence>
<dbReference type="Proteomes" id="UP000007875">
    <property type="component" value="Unassembled WGS sequence"/>
</dbReference>
<feature type="compositionally biased region" description="Basic and acidic residues" evidence="1">
    <location>
        <begin position="304"/>
        <end position="319"/>
    </location>
</feature>
<feature type="compositionally biased region" description="Low complexity" evidence="1">
    <location>
        <begin position="246"/>
        <end position="256"/>
    </location>
</feature>
<dbReference type="AlphaFoldDB" id="H2ZE40"/>
<feature type="compositionally biased region" description="Polar residues" evidence="1">
    <location>
        <begin position="205"/>
        <end position="214"/>
    </location>
</feature>
<accession>H2ZE40</accession>
<dbReference type="InParanoid" id="H2ZE40"/>
<evidence type="ECO:0000313" key="3">
    <source>
        <dbReference type="Proteomes" id="UP000007875"/>
    </source>
</evidence>
<proteinExistence type="predicted"/>
<feature type="compositionally biased region" description="Basic residues" evidence="1">
    <location>
        <begin position="320"/>
        <end position="329"/>
    </location>
</feature>
<feature type="region of interest" description="Disordered" evidence="1">
    <location>
        <begin position="1"/>
        <end position="26"/>
    </location>
</feature>
<reference evidence="2" key="2">
    <citation type="submission" date="2025-08" db="UniProtKB">
        <authorList>
            <consortium name="Ensembl"/>
        </authorList>
    </citation>
    <scope>IDENTIFICATION</scope>
</reference>
<reference evidence="3" key="1">
    <citation type="submission" date="2003-08" db="EMBL/GenBank/DDBJ databases">
        <authorList>
            <person name="Birren B."/>
            <person name="Nusbaum C."/>
            <person name="Abebe A."/>
            <person name="Abouelleil A."/>
            <person name="Adekoya E."/>
            <person name="Ait-zahra M."/>
            <person name="Allen N."/>
            <person name="Allen T."/>
            <person name="An P."/>
            <person name="Anderson M."/>
            <person name="Anderson S."/>
            <person name="Arachchi H."/>
            <person name="Armbruster J."/>
            <person name="Bachantsang P."/>
            <person name="Baldwin J."/>
            <person name="Barry A."/>
            <person name="Bayul T."/>
            <person name="Blitshsteyn B."/>
            <person name="Bloom T."/>
            <person name="Blye J."/>
            <person name="Boguslavskiy L."/>
            <person name="Borowsky M."/>
            <person name="Boukhgalter B."/>
            <person name="Brunache A."/>
            <person name="Butler J."/>
            <person name="Calixte N."/>
            <person name="Calvo S."/>
            <person name="Camarata J."/>
            <person name="Campo K."/>
            <person name="Chang J."/>
            <person name="Cheshatsang Y."/>
            <person name="Citroen M."/>
            <person name="Collymore A."/>
            <person name="Considine T."/>
            <person name="Cook A."/>
            <person name="Cooke P."/>
            <person name="Corum B."/>
            <person name="Cuomo C."/>
            <person name="David R."/>
            <person name="Dawoe T."/>
            <person name="Degray S."/>
            <person name="Dodge S."/>
            <person name="Dooley K."/>
            <person name="Dorje P."/>
            <person name="Dorjee K."/>
            <person name="Dorris L."/>
            <person name="Duffey N."/>
            <person name="Dupes A."/>
            <person name="Elkins T."/>
            <person name="Engels R."/>
            <person name="Erickson J."/>
            <person name="Farina A."/>
            <person name="Faro S."/>
            <person name="Ferreira P."/>
            <person name="Fischer H."/>
            <person name="Fitzgerald M."/>
            <person name="Foley K."/>
            <person name="Gage D."/>
            <person name="Galagan J."/>
            <person name="Gearin G."/>
            <person name="Gnerre S."/>
            <person name="Gnirke A."/>
            <person name="Goyette A."/>
            <person name="Graham J."/>
            <person name="Grandbois E."/>
            <person name="Gyaltsen K."/>
            <person name="Hafez N."/>
            <person name="Hagopian D."/>
            <person name="Hagos B."/>
            <person name="Hall J."/>
            <person name="Hatcher B."/>
            <person name="Heller A."/>
            <person name="Higgins H."/>
            <person name="Honan T."/>
            <person name="Horn A."/>
            <person name="Houde N."/>
            <person name="Hughes L."/>
            <person name="Hulme W."/>
            <person name="Husby E."/>
            <person name="Iliev I."/>
            <person name="Jaffe D."/>
            <person name="Jones C."/>
            <person name="Kamal M."/>
            <person name="Kamat A."/>
            <person name="Kamvysselis M."/>
            <person name="Karlsson E."/>
            <person name="Kells C."/>
            <person name="Kieu A."/>
            <person name="Kisner P."/>
            <person name="Kodira C."/>
            <person name="Kulbokas E."/>
            <person name="Labutti K."/>
            <person name="Lama D."/>
            <person name="Landers T."/>
            <person name="Leger J."/>
            <person name="Levine S."/>
            <person name="Lewis D."/>
            <person name="Lewis T."/>
            <person name="Lindblad-toh K."/>
            <person name="Liu X."/>
            <person name="Lokyitsang T."/>
            <person name="Lokyitsang Y."/>
            <person name="Lucien O."/>
            <person name="Lui A."/>
            <person name="Ma L.J."/>
            <person name="Mabbitt R."/>
            <person name="Macdonald J."/>
            <person name="Maclean C."/>
            <person name="Major J."/>
            <person name="Manning J."/>
            <person name="Marabella R."/>
            <person name="Maru K."/>
            <person name="Matthews C."/>
            <person name="Mauceli E."/>
            <person name="Mccarthy M."/>
            <person name="Mcdonough S."/>
            <person name="Mcghee T."/>
            <person name="Meldrim J."/>
            <person name="Meneus L."/>
            <person name="Mesirov J."/>
            <person name="Mihalev A."/>
            <person name="Mihova T."/>
            <person name="Mikkelsen T."/>
            <person name="Mlenga V."/>
            <person name="Moru K."/>
            <person name="Mozes J."/>
            <person name="Mulrain L."/>
            <person name="Munson G."/>
            <person name="Naylor J."/>
            <person name="Newes C."/>
            <person name="Nguyen C."/>
            <person name="Nguyen N."/>
            <person name="Nguyen T."/>
            <person name="Nicol R."/>
            <person name="Nielsen C."/>
            <person name="Nizzari M."/>
            <person name="Norbu C."/>
            <person name="Norbu N."/>
            <person name="O'donnell P."/>
            <person name="Okoawo O."/>
            <person name="O'leary S."/>
            <person name="Omotosho B."/>
            <person name="O'neill K."/>
            <person name="Osman S."/>
            <person name="Parker S."/>
            <person name="Perrin D."/>
            <person name="Phunkhang P."/>
            <person name="Piqani B."/>
            <person name="Purcell S."/>
            <person name="Rachupka T."/>
            <person name="Ramasamy U."/>
            <person name="Rameau R."/>
            <person name="Ray V."/>
            <person name="Raymond C."/>
            <person name="Retta R."/>
            <person name="Richardson S."/>
            <person name="Rise C."/>
            <person name="Rodriguez J."/>
            <person name="Rogers J."/>
            <person name="Rogov P."/>
            <person name="Rutman M."/>
            <person name="Schupbach R."/>
            <person name="Seaman C."/>
            <person name="Settipalli S."/>
            <person name="Sharpe T."/>
            <person name="Sheridan J."/>
            <person name="Sherpa N."/>
            <person name="Shi J."/>
            <person name="Smirnov S."/>
            <person name="Smith C."/>
            <person name="Sougnez C."/>
            <person name="Spencer B."/>
            <person name="Stalker J."/>
            <person name="Stange-thomann N."/>
            <person name="Stavropoulos S."/>
            <person name="Stetson K."/>
            <person name="Stone C."/>
            <person name="Stone S."/>
            <person name="Stubbs M."/>
            <person name="Talamas J."/>
            <person name="Tchuinga P."/>
            <person name="Tenzing P."/>
            <person name="Tesfaye S."/>
            <person name="Theodore J."/>
            <person name="Thoulutsang Y."/>
            <person name="Topham K."/>
            <person name="Towey S."/>
            <person name="Tsamla T."/>
            <person name="Tsomo N."/>
            <person name="Vallee D."/>
            <person name="Vassiliev H."/>
            <person name="Venkataraman V."/>
            <person name="Vinson J."/>
            <person name="Vo A."/>
            <person name="Wade C."/>
            <person name="Wang S."/>
            <person name="Wangchuk T."/>
            <person name="Wangdi T."/>
            <person name="Whittaker C."/>
            <person name="Wilkinson J."/>
            <person name="Wu Y."/>
            <person name="Wyman D."/>
            <person name="Yadav S."/>
            <person name="Yang S."/>
            <person name="Yang X."/>
            <person name="Yeager S."/>
            <person name="Yee E."/>
            <person name="Young G."/>
            <person name="Zainoun J."/>
            <person name="Zembeck L."/>
            <person name="Zimmer A."/>
            <person name="Zody M."/>
            <person name="Lander E."/>
        </authorList>
    </citation>
    <scope>NUCLEOTIDE SEQUENCE [LARGE SCALE GENOMIC DNA]</scope>
</reference>
<dbReference type="GeneTree" id="ENSGT00940000153190"/>
<protein>
    <submittedName>
        <fullName evidence="2">Uncharacterized protein</fullName>
    </submittedName>
</protein>
<sequence>MTHMDSSFGNPRASSSLSRSYEHSLPRKSMLSDRAKLIRSEASRKIDALLADWRDYKERAEEEIRRRSRMEQYLREMMTRKEREAEELSFELSTIAKLNRYTTQLLGEIQARDDVIKAGEAERANLQHLNTELRHRNIEQHNKIEICEHDVTETRMELEILEDMVKALNDRKSSAFSTTAASPRHTPRPQVDLTTPIPRTPPRTQQNNRETSTYPKKAEDDANEYSFNTTVLDGYGQISKPEAISASKYTSTTSSSEQINPRHDAPNTSRGAESKKSALSALKSLQNEHAQKCSSLADHIKKLKEENALKEKKISDLQRKQHKKTGPME</sequence>
<organism evidence="2 3">
    <name type="scientific">Ciona savignyi</name>
    <name type="common">Pacific transparent sea squirt</name>
    <dbReference type="NCBI Taxonomy" id="51511"/>
    <lineage>
        <taxon>Eukaryota</taxon>
        <taxon>Metazoa</taxon>
        <taxon>Chordata</taxon>
        <taxon>Tunicata</taxon>
        <taxon>Ascidiacea</taxon>
        <taxon>Phlebobranchia</taxon>
        <taxon>Cionidae</taxon>
        <taxon>Ciona</taxon>
    </lineage>
</organism>
<dbReference type="HOGENOM" id="CLU_844558_0_0_1"/>
<feature type="region of interest" description="Disordered" evidence="1">
    <location>
        <begin position="304"/>
        <end position="329"/>
    </location>
</feature>
<keyword evidence="3" id="KW-1185">Reference proteome</keyword>
<dbReference type="Ensembl" id="ENSCSAVT00000016035.1">
    <property type="protein sequence ID" value="ENSCSAVP00000015856.1"/>
    <property type="gene ID" value="ENSCSAVG00000009323.1"/>
</dbReference>